<feature type="compositionally biased region" description="Basic and acidic residues" evidence="1">
    <location>
        <begin position="24"/>
        <end position="34"/>
    </location>
</feature>
<feature type="compositionally biased region" description="Low complexity" evidence="1">
    <location>
        <begin position="46"/>
        <end position="79"/>
    </location>
</feature>
<organism evidence="2 3">
    <name type="scientific">Salmonella phage SE131</name>
    <dbReference type="NCBI Taxonomy" id="2081631"/>
    <lineage>
        <taxon>Viruses</taxon>
        <taxon>Duplodnaviria</taxon>
        <taxon>Heunggongvirae</taxon>
        <taxon>Uroviricota</taxon>
        <taxon>Caudoviricetes</taxon>
        <taxon>Grimontviridae</taxon>
        <taxon>Moazamivirus</taxon>
        <taxon>Moazamivirus SE131</taxon>
    </lineage>
</organism>
<accession>A0A2P1CAJ4</accession>
<keyword evidence="3" id="KW-1185">Reference proteome</keyword>
<protein>
    <submittedName>
        <fullName evidence="2">Uncharacterized protein</fullName>
    </submittedName>
</protein>
<proteinExistence type="predicted"/>
<evidence type="ECO:0000256" key="1">
    <source>
        <dbReference type="SAM" id="MobiDB-lite"/>
    </source>
</evidence>
<dbReference type="KEGG" id="vg:77948362"/>
<feature type="compositionally biased region" description="Polar residues" evidence="1">
    <location>
        <begin position="1"/>
        <end position="22"/>
    </location>
</feature>
<name>A0A2P1CAJ4_9CAUD</name>
<feature type="region of interest" description="Disordered" evidence="1">
    <location>
        <begin position="1"/>
        <end position="79"/>
    </location>
</feature>
<sequence length="79" mass="8731">MTNRCSNCGSVHQTRQSQTVCNETYRRRREDDARSASTPAYDPWTYSQYDSSSTYSSSSSSSDSYSSCDSSSSFSGSCD</sequence>
<dbReference type="Proteomes" id="UP000240649">
    <property type="component" value="Segment"/>
</dbReference>
<dbReference type="EMBL" id="MG873442">
    <property type="protein sequence ID" value="AVJ48243.1"/>
    <property type="molecule type" value="Genomic_DNA"/>
</dbReference>
<evidence type="ECO:0000313" key="3">
    <source>
        <dbReference type="Proteomes" id="UP000240649"/>
    </source>
</evidence>
<dbReference type="RefSeq" id="YP_010672092.1">
    <property type="nucleotide sequence ID" value="NC_070974.1"/>
</dbReference>
<dbReference type="GeneID" id="77948362"/>
<reference evidence="2 3" key="1">
    <citation type="submission" date="2018-01" db="EMBL/GenBank/DDBJ databases">
        <title>Draft Genome Sequence of Salmonella Enteritidis Phage SE131.</title>
        <authorList>
            <person name="Kim Y."/>
            <person name="Han B.K."/>
            <person name="Kim H."/>
            <person name="Kim D."/>
        </authorList>
    </citation>
    <scope>NUCLEOTIDE SEQUENCE [LARGE SCALE GENOMIC DNA]</scope>
</reference>
<evidence type="ECO:0000313" key="2">
    <source>
        <dbReference type="EMBL" id="AVJ48243.1"/>
    </source>
</evidence>